<evidence type="ECO:0000256" key="1">
    <source>
        <dbReference type="ARBA" id="ARBA00009369"/>
    </source>
</evidence>
<dbReference type="InterPro" id="IPR055342">
    <property type="entry name" value="MreC_beta-barrel_core"/>
</dbReference>
<evidence type="ECO:0000313" key="7">
    <source>
        <dbReference type="EMBL" id="NER18271.1"/>
    </source>
</evidence>
<comment type="function">
    <text evidence="5">Involved in formation and maintenance of cell shape.</text>
</comment>
<dbReference type="Gene3D" id="2.40.10.350">
    <property type="entry name" value="Rod shape-determining protein MreC, domain 2"/>
    <property type="match status" value="1"/>
</dbReference>
<keyword evidence="8" id="KW-1185">Reference proteome</keyword>
<dbReference type="InterPro" id="IPR007221">
    <property type="entry name" value="MreC"/>
</dbReference>
<evidence type="ECO:0000256" key="3">
    <source>
        <dbReference type="ARBA" id="ARBA00022960"/>
    </source>
</evidence>
<dbReference type="PIRSF" id="PIRSF038471">
    <property type="entry name" value="MreC"/>
    <property type="match status" value="1"/>
</dbReference>
<dbReference type="GO" id="GO:0005886">
    <property type="term" value="C:plasma membrane"/>
    <property type="evidence" value="ECO:0007669"/>
    <property type="project" value="TreeGrafter"/>
</dbReference>
<dbReference type="Gene3D" id="2.40.10.340">
    <property type="entry name" value="Rod shape-determining protein MreC, domain 1"/>
    <property type="match status" value="1"/>
</dbReference>
<dbReference type="InterPro" id="IPR042175">
    <property type="entry name" value="Cell/Rod_MreC_2"/>
</dbReference>
<dbReference type="PANTHER" id="PTHR34138:SF1">
    <property type="entry name" value="CELL SHAPE-DETERMINING PROTEIN MREC"/>
    <property type="match status" value="1"/>
</dbReference>
<dbReference type="EMBL" id="JAABOQ010000005">
    <property type="protein sequence ID" value="NER18271.1"/>
    <property type="molecule type" value="Genomic_DNA"/>
</dbReference>
<comment type="similarity">
    <text evidence="1 5">Belongs to the MreC family.</text>
</comment>
<evidence type="ECO:0000256" key="2">
    <source>
        <dbReference type="ARBA" id="ARBA00013855"/>
    </source>
</evidence>
<reference evidence="7 8" key="1">
    <citation type="submission" date="2020-01" db="EMBL/GenBank/DDBJ databases">
        <title>Spongiivirga citrea KCTC 32990T.</title>
        <authorList>
            <person name="Wang G."/>
        </authorList>
    </citation>
    <scope>NUCLEOTIDE SEQUENCE [LARGE SCALE GENOMIC DNA]</scope>
    <source>
        <strain evidence="7 8">KCTC 32990</strain>
    </source>
</reference>
<feature type="domain" description="Rod shape-determining protein MreC beta-barrel core" evidence="6">
    <location>
        <begin position="110"/>
        <end position="258"/>
    </location>
</feature>
<dbReference type="Proteomes" id="UP000474296">
    <property type="component" value="Unassembled WGS sequence"/>
</dbReference>
<proteinExistence type="inferred from homology"/>
<evidence type="ECO:0000256" key="4">
    <source>
        <dbReference type="ARBA" id="ARBA00032089"/>
    </source>
</evidence>
<evidence type="ECO:0000313" key="8">
    <source>
        <dbReference type="Proteomes" id="UP000474296"/>
    </source>
</evidence>
<accession>A0A6M0CKA5</accession>
<name>A0A6M0CKA5_9FLAO</name>
<evidence type="ECO:0000256" key="5">
    <source>
        <dbReference type="PIRNR" id="PIRNR038471"/>
    </source>
</evidence>
<dbReference type="PANTHER" id="PTHR34138">
    <property type="entry name" value="CELL SHAPE-DETERMINING PROTEIN MREC"/>
    <property type="match status" value="1"/>
</dbReference>
<protein>
    <recommendedName>
        <fullName evidence="2 5">Cell shape-determining protein MreC</fullName>
    </recommendedName>
    <alternativeName>
        <fullName evidence="4 5">Cell shape protein MreC</fullName>
    </alternativeName>
</protein>
<organism evidence="7 8">
    <name type="scientific">Spongiivirga citrea</name>
    <dbReference type="NCBI Taxonomy" id="1481457"/>
    <lineage>
        <taxon>Bacteria</taxon>
        <taxon>Pseudomonadati</taxon>
        <taxon>Bacteroidota</taxon>
        <taxon>Flavobacteriia</taxon>
        <taxon>Flavobacteriales</taxon>
        <taxon>Flavobacteriaceae</taxon>
        <taxon>Spongiivirga</taxon>
    </lineage>
</organism>
<dbReference type="RefSeq" id="WP_164032946.1">
    <property type="nucleotide sequence ID" value="NZ_JAABOQ010000005.1"/>
</dbReference>
<dbReference type="InterPro" id="IPR042177">
    <property type="entry name" value="Cell/Rod_1"/>
</dbReference>
<evidence type="ECO:0000259" key="6">
    <source>
        <dbReference type="Pfam" id="PF04085"/>
    </source>
</evidence>
<keyword evidence="3 5" id="KW-0133">Cell shape</keyword>
<dbReference type="GO" id="GO:0008360">
    <property type="term" value="P:regulation of cell shape"/>
    <property type="evidence" value="ECO:0007669"/>
    <property type="project" value="UniProtKB-KW"/>
</dbReference>
<dbReference type="AlphaFoldDB" id="A0A6M0CKA5"/>
<dbReference type="NCBIfam" id="NF010532">
    <property type="entry name" value="PRK13922.9-3"/>
    <property type="match status" value="1"/>
</dbReference>
<dbReference type="Pfam" id="PF04085">
    <property type="entry name" value="MreC"/>
    <property type="match status" value="1"/>
</dbReference>
<sequence>MQQIFNFIFRNKNFLLFLLLFVLSMIFTVQSHSYHRSKFVNSANFLSGGIYSAFSNIDEYFALKSTNEELVEENLRLRKMLFNPSDSLANQITIDSTSFDKNYILVSTKVIQNDFTRRDNFLTIKKGSSQGIEPDMGVFNSKGIVGIIDKTSSGYSTVISILNSTSQINAEIKKTQNFGTLKWDGKSPYTVQLADVPKRARIAIGDSIITGGRSTIFPKGIHIGAIKDFKLDGSENYYEIEVELFNDMTKLNNVYVIKNKDAEEIKALQNSTNE</sequence>
<gene>
    <name evidence="7" type="primary">mreC</name>
    <name evidence="7" type="ORF">GWK10_13690</name>
</gene>
<comment type="caution">
    <text evidence="7">The sequence shown here is derived from an EMBL/GenBank/DDBJ whole genome shotgun (WGS) entry which is preliminary data.</text>
</comment>